<evidence type="ECO:0000313" key="2">
    <source>
        <dbReference type="EMBL" id="CAG9835901.1"/>
    </source>
</evidence>
<evidence type="ECO:0000256" key="1">
    <source>
        <dbReference type="SAM" id="SignalP"/>
    </source>
</evidence>
<dbReference type="Proteomes" id="UP001153709">
    <property type="component" value="Chromosome 6"/>
</dbReference>
<gene>
    <name evidence="2" type="ORF">DIABBA_LOCUS9051</name>
</gene>
<dbReference type="OrthoDB" id="295029at2759"/>
<dbReference type="AlphaFoldDB" id="A0A9N9XEB2"/>
<feature type="chain" id="PRO_5040328448" evidence="1">
    <location>
        <begin position="22"/>
        <end position="161"/>
    </location>
</feature>
<evidence type="ECO:0000313" key="3">
    <source>
        <dbReference type="Proteomes" id="UP001153709"/>
    </source>
</evidence>
<keyword evidence="1" id="KW-0732">Signal</keyword>
<protein>
    <submittedName>
        <fullName evidence="2">Uncharacterized protein</fullName>
    </submittedName>
</protein>
<name>A0A9N9XEB2_DIABA</name>
<dbReference type="EMBL" id="OU898281">
    <property type="protein sequence ID" value="CAG9835901.1"/>
    <property type="molecule type" value="Genomic_DNA"/>
</dbReference>
<sequence>MKLNLVIFIGIGIYCIQYSEAGCCPKPKPVVITDENVAAVGDCLKDLVNTYRNQDRLKKIIIERVTTIKEKFTITVQTRGLFSGFQSVLRNFYKGASNVVNSLLPRNKDFFDVVANCTKRLLKFFIPNNPPLLDVCDKITLAGTSIARIACDTVINSFLDR</sequence>
<proteinExistence type="predicted"/>
<accession>A0A9N9XEB2</accession>
<feature type="signal peptide" evidence="1">
    <location>
        <begin position="1"/>
        <end position="21"/>
    </location>
</feature>
<organism evidence="2 3">
    <name type="scientific">Diabrotica balteata</name>
    <name type="common">Banded cucumber beetle</name>
    <dbReference type="NCBI Taxonomy" id="107213"/>
    <lineage>
        <taxon>Eukaryota</taxon>
        <taxon>Metazoa</taxon>
        <taxon>Ecdysozoa</taxon>
        <taxon>Arthropoda</taxon>
        <taxon>Hexapoda</taxon>
        <taxon>Insecta</taxon>
        <taxon>Pterygota</taxon>
        <taxon>Neoptera</taxon>
        <taxon>Endopterygota</taxon>
        <taxon>Coleoptera</taxon>
        <taxon>Polyphaga</taxon>
        <taxon>Cucujiformia</taxon>
        <taxon>Chrysomeloidea</taxon>
        <taxon>Chrysomelidae</taxon>
        <taxon>Galerucinae</taxon>
        <taxon>Diabroticina</taxon>
        <taxon>Diabroticites</taxon>
        <taxon>Diabrotica</taxon>
    </lineage>
</organism>
<keyword evidence="3" id="KW-1185">Reference proteome</keyword>
<reference evidence="2" key="1">
    <citation type="submission" date="2022-01" db="EMBL/GenBank/DDBJ databases">
        <authorList>
            <person name="King R."/>
        </authorList>
    </citation>
    <scope>NUCLEOTIDE SEQUENCE</scope>
</reference>